<dbReference type="AlphaFoldDB" id="A0A6C0B5J1"/>
<evidence type="ECO:0000313" key="1">
    <source>
        <dbReference type="EMBL" id="QHS87366.1"/>
    </source>
</evidence>
<organism evidence="1">
    <name type="scientific">viral metagenome</name>
    <dbReference type="NCBI Taxonomy" id="1070528"/>
    <lineage>
        <taxon>unclassified sequences</taxon>
        <taxon>metagenomes</taxon>
        <taxon>organismal metagenomes</taxon>
    </lineage>
</organism>
<dbReference type="EMBL" id="MN739080">
    <property type="protein sequence ID" value="QHS87366.1"/>
    <property type="molecule type" value="Genomic_DNA"/>
</dbReference>
<proteinExistence type="predicted"/>
<name>A0A6C0B5J1_9ZZZZ</name>
<accession>A0A6C0B5J1</accession>
<protein>
    <submittedName>
        <fullName evidence="1">Uncharacterized protein</fullName>
    </submittedName>
</protein>
<sequence>MGQIIEYRTEESQHVQQIPDVDPVANIQEAEGDPQPFVNHKYFIGLPCLYDEYYLGMTNIRATTYFNYNHDDVHKYLREFSCIYVPESQPVEIMKTDFTIEYFGGYPTYQIRVVLKTCWLRIFQRIWRSRRQRSRAH</sequence>
<reference evidence="1" key="1">
    <citation type="journal article" date="2020" name="Nature">
        <title>Giant virus diversity and host interactions through global metagenomics.</title>
        <authorList>
            <person name="Schulz F."/>
            <person name="Roux S."/>
            <person name="Paez-Espino D."/>
            <person name="Jungbluth S."/>
            <person name="Walsh D.A."/>
            <person name="Denef V.J."/>
            <person name="McMahon K.D."/>
            <person name="Konstantinidis K.T."/>
            <person name="Eloe-Fadrosh E.A."/>
            <person name="Kyrpides N.C."/>
            <person name="Woyke T."/>
        </authorList>
    </citation>
    <scope>NUCLEOTIDE SEQUENCE</scope>
    <source>
        <strain evidence="1">GVMAG-M-3300010157-4</strain>
    </source>
</reference>